<dbReference type="Proteomes" id="UP000504631">
    <property type="component" value="Unplaced"/>
</dbReference>
<dbReference type="InterPro" id="IPR033468">
    <property type="entry name" value="Metaxin_GST"/>
</dbReference>
<dbReference type="SUPFAM" id="SSF47616">
    <property type="entry name" value="GST C-terminal domain-like"/>
    <property type="match status" value="1"/>
</dbReference>
<dbReference type="Gene3D" id="1.20.1050.10">
    <property type="match status" value="1"/>
</dbReference>
<name>A0A6J3L557_9HYME</name>
<keyword evidence="8" id="KW-0812">Transmembrane</keyword>
<keyword evidence="7 8" id="KW-0472">Membrane</keyword>
<organism evidence="11 12">
    <name type="scientific">Bombus vosnesenskii</name>
    <dbReference type="NCBI Taxonomy" id="207650"/>
    <lineage>
        <taxon>Eukaryota</taxon>
        <taxon>Metazoa</taxon>
        <taxon>Ecdysozoa</taxon>
        <taxon>Arthropoda</taxon>
        <taxon>Hexapoda</taxon>
        <taxon>Insecta</taxon>
        <taxon>Pterygota</taxon>
        <taxon>Neoptera</taxon>
        <taxon>Endopterygota</taxon>
        <taxon>Hymenoptera</taxon>
        <taxon>Apocrita</taxon>
        <taxon>Aculeata</taxon>
        <taxon>Apoidea</taxon>
        <taxon>Anthophila</taxon>
        <taxon>Apidae</taxon>
        <taxon>Bombus</taxon>
        <taxon>Pyrobombus</taxon>
    </lineage>
</organism>
<keyword evidence="11" id="KW-1185">Reference proteome</keyword>
<sequence length="264" mass="30870">MLKTNDGTFNETKDIIEYFRGKNYNTEQNLSRKECAKIMAYNTMLKEKLFPALQFIWWIDEKNVNELIRPWYCKTLPFPLNFYYPGKFERQARAMLETLYPVEDNISVIENKVYSEAQKCLTLLSTSLGDSVYFLGEEPTLLDAIVYSYLAPLLKAPLPNPALQNHLKACTNLMSYISRISERYFSNECCEYKTKENDQSIKKYAQNEFPNKRRNQFFAGFFATLVMATYAFSTGILEWYIRILHGAKTHVYTSVSYLCGWLMA</sequence>
<comment type="similarity">
    <text evidence="2">Belongs to the metaxin family.</text>
</comment>
<evidence type="ECO:0000256" key="1">
    <source>
        <dbReference type="ARBA" id="ARBA00004294"/>
    </source>
</evidence>
<evidence type="ECO:0000313" key="12">
    <source>
        <dbReference type="RefSeq" id="XP_033359596.1"/>
    </source>
</evidence>
<keyword evidence="6" id="KW-0496">Mitochondrion</keyword>
<keyword evidence="5" id="KW-0653">Protein transport</keyword>
<evidence type="ECO:0000256" key="2">
    <source>
        <dbReference type="ARBA" id="ARBA00009170"/>
    </source>
</evidence>
<dbReference type="Pfam" id="PF17171">
    <property type="entry name" value="GST_C_6"/>
    <property type="match status" value="1"/>
</dbReference>
<evidence type="ECO:0000256" key="5">
    <source>
        <dbReference type="ARBA" id="ARBA00022927"/>
    </source>
</evidence>
<dbReference type="GO" id="GO:0007005">
    <property type="term" value="P:mitochondrion organization"/>
    <property type="evidence" value="ECO:0007669"/>
    <property type="project" value="TreeGrafter"/>
</dbReference>
<dbReference type="InterPro" id="IPR050931">
    <property type="entry name" value="Mito_Protein_Transport_Metaxin"/>
</dbReference>
<dbReference type="GO" id="GO:0015031">
    <property type="term" value="P:protein transport"/>
    <property type="evidence" value="ECO:0007669"/>
    <property type="project" value="UniProtKB-KW"/>
</dbReference>
<keyword evidence="3" id="KW-0813">Transport</keyword>
<dbReference type="PANTHER" id="PTHR12289:SF41">
    <property type="entry name" value="FAILED AXON CONNECTIONS-RELATED"/>
    <property type="match status" value="1"/>
</dbReference>
<dbReference type="InterPro" id="IPR036282">
    <property type="entry name" value="Glutathione-S-Trfase_C_sf"/>
</dbReference>
<feature type="domain" description="Metaxin glutathione S-transferase" evidence="10">
    <location>
        <begin position="117"/>
        <end position="180"/>
    </location>
</feature>
<keyword evidence="4" id="KW-1000">Mitochondrion outer membrane</keyword>
<evidence type="ECO:0000256" key="6">
    <source>
        <dbReference type="ARBA" id="ARBA00023128"/>
    </source>
</evidence>
<evidence type="ECO:0000259" key="9">
    <source>
        <dbReference type="Pfam" id="PF10568"/>
    </source>
</evidence>
<comment type="subcellular location">
    <subcellularLocation>
        <location evidence="1">Mitochondrion outer membrane</location>
    </subcellularLocation>
</comment>
<dbReference type="Pfam" id="PF10568">
    <property type="entry name" value="Tom37"/>
    <property type="match status" value="1"/>
</dbReference>
<evidence type="ECO:0000256" key="8">
    <source>
        <dbReference type="SAM" id="Phobius"/>
    </source>
</evidence>
<evidence type="ECO:0000313" key="11">
    <source>
        <dbReference type="Proteomes" id="UP000504631"/>
    </source>
</evidence>
<dbReference type="RefSeq" id="XP_033359596.1">
    <property type="nucleotide sequence ID" value="XM_033503705.1"/>
</dbReference>
<dbReference type="GO" id="GO:0001401">
    <property type="term" value="C:SAM complex"/>
    <property type="evidence" value="ECO:0007669"/>
    <property type="project" value="InterPro"/>
</dbReference>
<dbReference type="InterPro" id="IPR019564">
    <property type="entry name" value="Sam37/metaxin_N"/>
</dbReference>
<dbReference type="AlphaFoldDB" id="A0A6J3L557"/>
<feature type="transmembrane region" description="Helical" evidence="8">
    <location>
        <begin position="217"/>
        <end position="241"/>
    </location>
</feature>
<protein>
    <submittedName>
        <fullName evidence="12">Metaxin-1 isoform X7</fullName>
    </submittedName>
</protein>
<keyword evidence="8" id="KW-1133">Transmembrane helix</keyword>
<dbReference type="GeneID" id="117238632"/>
<evidence type="ECO:0000256" key="7">
    <source>
        <dbReference type="ARBA" id="ARBA00023136"/>
    </source>
</evidence>
<dbReference type="PANTHER" id="PTHR12289">
    <property type="entry name" value="METAXIN RELATED"/>
    <property type="match status" value="1"/>
</dbReference>
<evidence type="ECO:0000256" key="4">
    <source>
        <dbReference type="ARBA" id="ARBA00022787"/>
    </source>
</evidence>
<evidence type="ECO:0000259" key="10">
    <source>
        <dbReference type="Pfam" id="PF17171"/>
    </source>
</evidence>
<accession>A0A6J3L557</accession>
<feature type="domain" description="Mitochondrial outer membrane transport complex Sam37/metaxin N-terminal" evidence="9">
    <location>
        <begin position="2"/>
        <end position="88"/>
    </location>
</feature>
<evidence type="ECO:0000256" key="3">
    <source>
        <dbReference type="ARBA" id="ARBA00022448"/>
    </source>
</evidence>
<dbReference type="CDD" id="cd03212">
    <property type="entry name" value="GST_C_Metaxin1_3"/>
    <property type="match status" value="1"/>
</dbReference>
<reference evidence="12" key="1">
    <citation type="submission" date="2025-08" db="UniProtKB">
        <authorList>
            <consortium name="RefSeq"/>
        </authorList>
    </citation>
    <scope>IDENTIFICATION</scope>
    <source>
        <tissue evidence="12">Muscle</tissue>
    </source>
</reference>
<proteinExistence type="inferred from homology"/>
<gene>
    <name evidence="12" type="primary">LOC117238632</name>
</gene>